<dbReference type="EMBL" id="FMAC01000001">
    <property type="protein sequence ID" value="SCB13091.1"/>
    <property type="molecule type" value="Genomic_DNA"/>
</dbReference>
<dbReference type="Proteomes" id="UP000186228">
    <property type="component" value="Unassembled WGS sequence"/>
</dbReference>
<feature type="signal peptide" evidence="1">
    <location>
        <begin position="1"/>
        <end position="22"/>
    </location>
</feature>
<proteinExistence type="predicted"/>
<dbReference type="AlphaFoldDB" id="A0A1C3UC76"/>
<evidence type="ECO:0000256" key="1">
    <source>
        <dbReference type="SAM" id="SignalP"/>
    </source>
</evidence>
<evidence type="ECO:0000313" key="2">
    <source>
        <dbReference type="EMBL" id="SCB13091.1"/>
    </source>
</evidence>
<feature type="chain" id="PRO_5008682969" evidence="1">
    <location>
        <begin position="23"/>
        <end position="94"/>
    </location>
</feature>
<accession>A0A1C3UC76</accession>
<evidence type="ECO:0000313" key="3">
    <source>
        <dbReference type="Proteomes" id="UP000186228"/>
    </source>
</evidence>
<name>A0A1C3UC76_9HYPH</name>
<dbReference type="RefSeq" id="WP_143525383.1">
    <property type="nucleotide sequence ID" value="NZ_FMAC01000001.1"/>
</dbReference>
<keyword evidence="3" id="KW-1185">Reference proteome</keyword>
<protein>
    <submittedName>
        <fullName evidence="2">Uncharacterized protein</fullName>
    </submittedName>
</protein>
<organism evidence="2 3">
    <name type="scientific">Rhizobium hainanense</name>
    <dbReference type="NCBI Taxonomy" id="52131"/>
    <lineage>
        <taxon>Bacteria</taxon>
        <taxon>Pseudomonadati</taxon>
        <taxon>Pseudomonadota</taxon>
        <taxon>Alphaproteobacteria</taxon>
        <taxon>Hyphomicrobiales</taxon>
        <taxon>Rhizobiaceae</taxon>
        <taxon>Rhizobium/Agrobacterium group</taxon>
        <taxon>Rhizobium</taxon>
    </lineage>
</organism>
<dbReference type="OrthoDB" id="8452585at2"/>
<gene>
    <name evidence="2" type="ORF">GA0061100_1011238</name>
</gene>
<reference evidence="3" key="1">
    <citation type="submission" date="2016-08" db="EMBL/GenBank/DDBJ databases">
        <authorList>
            <person name="Varghese N."/>
            <person name="Submissions Spin"/>
        </authorList>
    </citation>
    <scope>NUCLEOTIDE SEQUENCE [LARGE SCALE GENOMIC DNA]</scope>
    <source>
        <strain evidence="3">CCBAU 57015</strain>
    </source>
</reference>
<keyword evidence="1" id="KW-0732">Signal</keyword>
<sequence length="94" mass="10466">MRIPIVAFVSMAVSVQASVALAYCNEPSAPSCADRYGAFDDEWEFSRCKSEMETYKSDVETFLSCTKREAEAASDKAISEYNDAVESFNRRAGR</sequence>